<keyword evidence="11 12" id="KW-0407">Ion channel</keyword>
<protein>
    <submittedName>
        <fullName evidence="14">Uncharacterized protein</fullName>
    </submittedName>
</protein>
<dbReference type="EMBL" id="OV725079">
    <property type="protein sequence ID" value="CAH1395974.1"/>
    <property type="molecule type" value="Genomic_DNA"/>
</dbReference>
<comment type="similarity">
    <text evidence="2 12">Belongs to the amiloride-sensitive sodium channel (TC 1.A.6) family.</text>
</comment>
<evidence type="ECO:0000313" key="14">
    <source>
        <dbReference type="EMBL" id="CAH1395974.1"/>
    </source>
</evidence>
<keyword evidence="15" id="KW-1185">Reference proteome</keyword>
<evidence type="ECO:0000256" key="5">
    <source>
        <dbReference type="ARBA" id="ARBA00022692"/>
    </source>
</evidence>
<evidence type="ECO:0000256" key="3">
    <source>
        <dbReference type="ARBA" id="ARBA00022448"/>
    </source>
</evidence>
<dbReference type="Proteomes" id="UP001152798">
    <property type="component" value="Chromosome 3"/>
</dbReference>
<feature type="transmembrane region" description="Helical" evidence="13">
    <location>
        <begin position="55"/>
        <end position="73"/>
    </location>
</feature>
<keyword evidence="6 13" id="KW-1133">Transmembrane helix</keyword>
<comment type="subcellular location">
    <subcellularLocation>
        <location evidence="1">Membrane</location>
        <topology evidence="1">Multi-pass membrane protein</topology>
    </subcellularLocation>
</comment>
<dbReference type="AlphaFoldDB" id="A0A9P0H5Z0"/>
<evidence type="ECO:0000256" key="7">
    <source>
        <dbReference type="ARBA" id="ARBA00023053"/>
    </source>
</evidence>
<dbReference type="PANTHER" id="PTHR11690:SF240">
    <property type="entry name" value="PICKPOCKET 25-RELATED"/>
    <property type="match status" value="1"/>
</dbReference>
<keyword evidence="9 13" id="KW-0472">Membrane</keyword>
<dbReference type="Pfam" id="PF00858">
    <property type="entry name" value="ASC"/>
    <property type="match status" value="2"/>
</dbReference>
<keyword evidence="5 12" id="KW-0812">Transmembrane</keyword>
<dbReference type="Gene3D" id="1.10.287.770">
    <property type="entry name" value="YojJ-like"/>
    <property type="match status" value="1"/>
</dbReference>
<reference evidence="14" key="1">
    <citation type="submission" date="2022-01" db="EMBL/GenBank/DDBJ databases">
        <authorList>
            <person name="King R."/>
        </authorList>
    </citation>
    <scope>NUCLEOTIDE SEQUENCE</scope>
</reference>
<evidence type="ECO:0000256" key="12">
    <source>
        <dbReference type="RuleBase" id="RU000679"/>
    </source>
</evidence>
<evidence type="ECO:0000256" key="9">
    <source>
        <dbReference type="ARBA" id="ARBA00023136"/>
    </source>
</evidence>
<proteinExistence type="inferred from homology"/>
<name>A0A9P0H5Z0_NEZVI</name>
<evidence type="ECO:0000256" key="2">
    <source>
        <dbReference type="ARBA" id="ARBA00007193"/>
    </source>
</evidence>
<dbReference type="PANTHER" id="PTHR11690">
    <property type="entry name" value="AMILORIDE-SENSITIVE SODIUM CHANNEL-RELATED"/>
    <property type="match status" value="1"/>
</dbReference>
<sequence>MGSGKLKKSCLHKRNQSLTNQIALGAYEFLLLVFRTASAHGLSHIAARKRSPMEIIVWILAVLVGISGAAHLCQSTWERYQSSPTVISLERNYLDWNTTFPASTVCPLKKLEDSRINKLAREIYWKNNSWNTFPLVNAFKGNPLEGDIFVAMMEMNSDLQVFIHSPQEIPESASKWFLSAQKHYLALEFEALAIYSTENTRELSVKQRKCRFLDESNLETSPVYSYNMCRSECRMRLAFKLCSCVPYFYRNIGKYRICDVAGMRCLSQYKERLIQLRDSVGNKHRCDCYPTCNEINYIIQTDSSIEWLLGTNFKYTLIKYPRSRLKRDIVFGASDLLVQFGGTVGLCLGCSILSIVEIFYFFTLRLYLFIMDKTNHH</sequence>
<keyword evidence="3 12" id="KW-0813">Transport</keyword>
<dbReference type="GO" id="GO:0015280">
    <property type="term" value="F:ligand-gated sodium channel activity"/>
    <property type="evidence" value="ECO:0007669"/>
    <property type="project" value="TreeGrafter"/>
</dbReference>
<evidence type="ECO:0000256" key="10">
    <source>
        <dbReference type="ARBA" id="ARBA00023201"/>
    </source>
</evidence>
<dbReference type="InterPro" id="IPR001873">
    <property type="entry name" value="ENaC"/>
</dbReference>
<evidence type="ECO:0000256" key="4">
    <source>
        <dbReference type="ARBA" id="ARBA00022461"/>
    </source>
</evidence>
<keyword evidence="7" id="KW-0915">Sodium</keyword>
<organism evidence="14 15">
    <name type="scientific">Nezara viridula</name>
    <name type="common">Southern green stink bug</name>
    <name type="synonym">Cimex viridulus</name>
    <dbReference type="NCBI Taxonomy" id="85310"/>
    <lineage>
        <taxon>Eukaryota</taxon>
        <taxon>Metazoa</taxon>
        <taxon>Ecdysozoa</taxon>
        <taxon>Arthropoda</taxon>
        <taxon>Hexapoda</taxon>
        <taxon>Insecta</taxon>
        <taxon>Pterygota</taxon>
        <taxon>Neoptera</taxon>
        <taxon>Paraneoptera</taxon>
        <taxon>Hemiptera</taxon>
        <taxon>Heteroptera</taxon>
        <taxon>Panheteroptera</taxon>
        <taxon>Pentatomomorpha</taxon>
        <taxon>Pentatomoidea</taxon>
        <taxon>Pentatomidae</taxon>
        <taxon>Pentatominae</taxon>
        <taxon>Nezara</taxon>
    </lineage>
</organism>
<evidence type="ECO:0000256" key="11">
    <source>
        <dbReference type="ARBA" id="ARBA00023303"/>
    </source>
</evidence>
<evidence type="ECO:0000256" key="8">
    <source>
        <dbReference type="ARBA" id="ARBA00023065"/>
    </source>
</evidence>
<keyword evidence="10 12" id="KW-0739">Sodium transport</keyword>
<dbReference type="GO" id="GO:0005886">
    <property type="term" value="C:plasma membrane"/>
    <property type="evidence" value="ECO:0007669"/>
    <property type="project" value="TreeGrafter"/>
</dbReference>
<accession>A0A9P0H5Z0</accession>
<feature type="transmembrane region" description="Helical" evidence="13">
    <location>
        <begin position="329"/>
        <end position="362"/>
    </location>
</feature>
<keyword evidence="4 12" id="KW-0894">Sodium channel</keyword>
<keyword evidence="8 12" id="KW-0406">Ion transport</keyword>
<evidence type="ECO:0000256" key="1">
    <source>
        <dbReference type="ARBA" id="ARBA00004141"/>
    </source>
</evidence>
<dbReference type="Gene3D" id="1.10.287.820">
    <property type="entry name" value="Acid-sensing ion channel domain"/>
    <property type="match status" value="1"/>
</dbReference>
<evidence type="ECO:0000256" key="13">
    <source>
        <dbReference type="SAM" id="Phobius"/>
    </source>
</evidence>
<evidence type="ECO:0000256" key="6">
    <source>
        <dbReference type="ARBA" id="ARBA00022989"/>
    </source>
</evidence>
<evidence type="ECO:0000313" key="15">
    <source>
        <dbReference type="Proteomes" id="UP001152798"/>
    </source>
</evidence>
<dbReference type="OrthoDB" id="6628406at2759"/>
<gene>
    <name evidence="14" type="ORF">NEZAVI_LOCUS6136</name>
</gene>